<dbReference type="AlphaFoldDB" id="A0ABC8QVL1"/>
<dbReference type="InterPro" id="IPR058980">
    <property type="entry name" value="Glyco_transf_N"/>
</dbReference>
<evidence type="ECO:0000256" key="1">
    <source>
        <dbReference type="ARBA" id="ARBA00009995"/>
    </source>
</evidence>
<evidence type="ECO:0000313" key="7">
    <source>
        <dbReference type="EMBL" id="CAK9134784.1"/>
    </source>
</evidence>
<dbReference type="SUPFAM" id="SSF53756">
    <property type="entry name" value="UDP-Glycosyltransferase/glycogen phosphorylase"/>
    <property type="match status" value="1"/>
</dbReference>
<organism evidence="7 8">
    <name type="scientific">Ilex paraguariensis</name>
    <name type="common">yerba mate</name>
    <dbReference type="NCBI Taxonomy" id="185542"/>
    <lineage>
        <taxon>Eukaryota</taxon>
        <taxon>Viridiplantae</taxon>
        <taxon>Streptophyta</taxon>
        <taxon>Embryophyta</taxon>
        <taxon>Tracheophyta</taxon>
        <taxon>Spermatophyta</taxon>
        <taxon>Magnoliopsida</taxon>
        <taxon>eudicotyledons</taxon>
        <taxon>Gunneridae</taxon>
        <taxon>Pentapetalae</taxon>
        <taxon>asterids</taxon>
        <taxon>campanulids</taxon>
        <taxon>Aquifoliales</taxon>
        <taxon>Aquifoliaceae</taxon>
        <taxon>Ilex</taxon>
    </lineage>
</organism>
<evidence type="ECO:0000256" key="5">
    <source>
        <dbReference type="RuleBase" id="RU362057"/>
    </source>
</evidence>
<accession>A0ABC8QVL1</accession>
<evidence type="ECO:0000256" key="4">
    <source>
        <dbReference type="RuleBase" id="RU003718"/>
    </source>
</evidence>
<dbReference type="PROSITE" id="PS00375">
    <property type="entry name" value="UDPGT"/>
    <property type="match status" value="1"/>
</dbReference>
<evidence type="ECO:0000256" key="3">
    <source>
        <dbReference type="ARBA" id="ARBA00022679"/>
    </source>
</evidence>
<reference evidence="7 8" key="1">
    <citation type="submission" date="2024-02" db="EMBL/GenBank/DDBJ databases">
        <authorList>
            <person name="Vignale AGUSTIN F."/>
            <person name="Sosa J E."/>
            <person name="Modenutti C."/>
        </authorList>
    </citation>
    <scope>NUCLEOTIDE SEQUENCE [LARGE SCALE GENOMIC DNA]</scope>
</reference>
<dbReference type="Pfam" id="PF00201">
    <property type="entry name" value="UDPGT"/>
    <property type="match status" value="1"/>
</dbReference>
<comment type="similarity">
    <text evidence="1 4">Belongs to the UDP-glycosyltransferase family.</text>
</comment>
<name>A0ABC8QVL1_9AQUA</name>
<comment type="caution">
    <text evidence="7">The sequence shown here is derived from an EMBL/GenBank/DDBJ whole genome shotgun (WGS) entry which is preliminary data.</text>
</comment>
<sequence>MGTQQTNLSVLMLPWLAHGHISPFLELAKKLAKRNFHVYLCSTPINLSSIKERITEFENQSLSIQTVELHLPSLPELPPKYHTTNGLPIHLNPTLDKAFEMASPSFYNILKTLKPDLLIYDVAQAIKQWPAAVASTHNIPAVQFLTSSAAMCSYFSHLLSATGVEYPFPALYLRDFELAKIRRSDLKSSTSDDDENDRGRPSLFTISNIMLVKSCSEIEKKYMDYFSAVTKRKIMPVGPLVQDSISKDEQHLEVIEWLGKKHHSSSVFVSFGSEYFLSKEEMEEIAHGLELSNVNFIWVIRFPLGDETMVEEALPEGYLERVRDRGIIMKGWAPQAEILKHPSVGGFVSHCGWNSVVESIEFGVPIIAIPMQLDQPLNSRLVVEIGLGMEVWRDDSGKLHREEVAKVLKDVVVGNKGEHMRRKAGELRENIRLKGDEEIDGAVEELAQLCRKSKAYNDY</sequence>
<dbReference type="PANTHER" id="PTHR48044">
    <property type="entry name" value="GLYCOSYLTRANSFERASE"/>
    <property type="match status" value="1"/>
</dbReference>
<dbReference type="Pfam" id="PF26168">
    <property type="entry name" value="Glyco_transf_N"/>
    <property type="match status" value="1"/>
</dbReference>
<keyword evidence="3 4" id="KW-0808">Transferase</keyword>
<feature type="domain" description="Glycosyltransferase N-terminal" evidence="6">
    <location>
        <begin position="8"/>
        <end position="241"/>
    </location>
</feature>
<dbReference type="EC" id="2.4.1.-" evidence="5"/>
<dbReference type="FunFam" id="3.40.50.2000:FF:000060">
    <property type="entry name" value="Glycosyltransferase"/>
    <property type="match status" value="1"/>
</dbReference>
<dbReference type="Proteomes" id="UP001642360">
    <property type="component" value="Unassembled WGS sequence"/>
</dbReference>
<dbReference type="GO" id="GO:0008194">
    <property type="term" value="F:UDP-glycosyltransferase activity"/>
    <property type="evidence" value="ECO:0007669"/>
    <property type="project" value="UniProtKB-ARBA"/>
</dbReference>
<dbReference type="EMBL" id="CAUOFW020000570">
    <property type="protein sequence ID" value="CAK9134784.1"/>
    <property type="molecule type" value="Genomic_DNA"/>
</dbReference>
<evidence type="ECO:0000256" key="2">
    <source>
        <dbReference type="ARBA" id="ARBA00022676"/>
    </source>
</evidence>
<evidence type="ECO:0000259" key="6">
    <source>
        <dbReference type="Pfam" id="PF26168"/>
    </source>
</evidence>
<proteinExistence type="inferred from homology"/>
<keyword evidence="2 4" id="KW-0328">Glycosyltransferase</keyword>
<evidence type="ECO:0000313" key="8">
    <source>
        <dbReference type="Proteomes" id="UP001642360"/>
    </source>
</evidence>
<gene>
    <name evidence="7" type="ORF">ILEXP_LOCUS1710</name>
</gene>
<keyword evidence="8" id="KW-1185">Reference proteome</keyword>
<protein>
    <recommendedName>
        <fullName evidence="5">Glycosyltransferase</fullName>
        <ecNumber evidence="5">2.4.1.-</ecNumber>
    </recommendedName>
</protein>
<dbReference type="InterPro" id="IPR002213">
    <property type="entry name" value="UDP_glucos_trans"/>
</dbReference>
<dbReference type="GO" id="GO:0016138">
    <property type="term" value="P:glycoside biosynthetic process"/>
    <property type="evidence" value="ECO:0007669"/>
    <property type="project" value="UniProtKB-ARBA"/>
</dbReference>
<dbReference type="Gene3D" id="3.40.50.2000">
    <property type="entry name" value="Glycogen Phosphorylase B"/>
    <property type="match status" value="2"/>
</dbReference>
<dbReference type="InterPro" id="IPR035595">
    <property type="entry name" value="UDP_glycos_trans_CS"/>
</dbReference>
<dbReference type="PANTHER" id="PTHR48044:SF14">
    <property type="entry name" value="GLYCOSYLTRANSFERASE"/>
    <property type="match status" value="1"/>
</dbReference>
<dbReference type="CDD" id="cd03784">
    <property type="entry name" value="GT1_Gtf-like"/>
    <property type="match status" value="1"/>
</dbReference>